<name>A0A060DSE6_9PROT</name>
<reference evidence="3 6" key="1">
    <citation type="journal article" date="2014" name="Genome Announc.">
        <title>Complete Genome Sequence of the Model Rhizosphere Strain Azospirillum brasilense Az39, Successfully Applied in Agriculture.</title>
        <authorList>
            <person name="Rivera D."/>
            <person name="Revale S."/>
            <person name="Molina R."/>
            <person name="Gualpa J."/>
            <person name="Puente M."/>
            <person name="Maroniche G."/>
            <person name="Paris G."/>
            <person name="Baker D."/>
            <person name="Clavijo B."/>
            <person name="McLay K."/>
            <person name="Spaepen S."/>
            <person name="Perticari A."/>
            <person name="Vazquez M."/>
            <person name="Wisniewski-Dye F."/>
            <person name="Watkins C."/>
            <person name="Martinez-Abarca F."/>
            <person name="Vanderleyden J."/>
            <person name="Cassan F."/>
        </authorList>
    </citation>
    <scope>NUCLEOTIDE SEQUENCE [LARGE SCALE GENOMIC DNA]</scope>
    <source>
        <strain evidence="3 6">Az39</strain>
        <plasmid evidence="3">AbAZ39_p3</plasmid>
    </source>
</reference>
<dbReference type="Pfam" id="PF00353">
    <property type="entry name" value="HemolysinCabind"/>
    <property type="match status" value="2"/>
</dbReference>
<geneLocation type="plasmid" evidence="5">
    <name>p43unnamed</name>
</geneLocation>
<keyword evidence="3" id="KW-0614">Plasmid</keyword>
<reference evidence="5 7" key="2">
    <citation type="submission" date="2018-01" db="EMBL/GenBank/DDBJ databases">
        <title>Whole genome sequence of Azospirillum brasilense REC3 isolated from strawberry roots.</title>
        <authorList>
            <person name="Fontana C.A."/>
            <person name="Salazar S.M."/>
            <person name="Bassi D."/>
            <person name="Puglisi E."/>
            <person name="Lovaisa N.C."/>
            <person name="Toffoli L.M."/>
            <person name="Pedraza R."/>
            <person name="Cocconcelli P.S."/>
        </authorList>
    </citation>
    <scope>NUCLEOTIDE SEQUENCE [LARGE SCALE GENOMIC DNA]</scope>
    <source>
        <strain evidence="5 7">REC3</strain>
        <plasmid evidence="5">p43unnamed</plasmid>
    </source>
</reference>
<dbReference type="EMBL" id="JBJLSN010000017">
    <property type="protein sequence ID" value="MFL7902320.1"/>
    <property type="molecule type" value="Genomic_DNA"/>
</dbReference>
<gene>
    <name evidence="3" type="ORF">ABAZ39_27545</name>
    <name evidence="4" type="ORF">ACJ41P_14385</name>
    <name evidence="5" type="ORF">C1S70_30950</name>
</gene>
<dbReference type="RefSeq" id="WP_051658614.1">
    <property type="nucleotide sequence ID" value="NZ_CP007796.1"/>
</dbReference>
<protein>
    <submittedName>
        <fullName evidence="4">Calcium-binding protein</fullName>
    </submittedName>
</protein>
<dbReference type="GO" id="GO:0005509">
    <property type="term" value="F:calcium ion binding"/>
    <property type="evidence" value="ECO:0007669"/>
    <property type="project" value="InterPro"/>
</dbReference>
<dbReference type="Proteomes" id="UP001628281">
    <property type="component" value="Unassembled WGS sequence"/>
</dbReference>
<organism evidence="3 6">
    <name type="scientific">Azospirillum argentinense</name>
    <dbReference type="NCBI Taxonomy" id="2970906"/>
    <lineage>
        <taxon>Bacteria</taxon>
        <taxon>Pseudomonadati</taxon>
        <taxon>Pseudomonadota</taxon>
        <taxon>Alphaproteobacteria</taxon>
        <taxon>Rhodospirillales</taxon>
        <taxon>Azospirillaceae</taxon>
        <taxon>Azospirillum</taxon>
    </lineage>
</organism>
<dbReference type="KEGG" id="abq:ABAZ39_27545"/>
<dbReference type="InterPro" id="IPR050557">
    <property type="entry name" value="RTX_toxin/Mannuronan_C5-epim"/>
</dbReference>
<dbReference type="Proteomes" id="UP000236268">
    <property type="component" value="Unassembled WGS sequence"/>
</dbReference>
<dbReference type="PROSITE" id="PS00330">
    <property type="entry name" value="HEMOLYSIN_CALCIUM"/>
    <property type="match status" value="2"/>
</dbReference>
<evidence type="ECO:0000313" key="6">
    <source>
        <dbReference type="Proteomes" id="UP000027186"/>
    </source>
</evidence>
<evidence type="ECO:0000313" key="7">
    <source>
        <dbReference type="Proteomes" id="UP000236268"/>
    </source>
</evidence>
<evidence type="ECO:0000313" key="3">
    <source>
        <dbReference type="EMBL" id="AIB15625.1"/>
    </source>
</evidence>
<geneLocation type="plasmid" evidence="3 6">
    <name>AbAZ39_p3</name>
</geneLocation>
<dbReference type="OrthoDB" id="7296847at2"/>
<dbReference type="InterPro" id="IPR001343">
    <property type="entry name" value="Hemolysn_Ca-bd"/>
</dbReference>
<dbReference type="PANTHER" id="PTHR38340:SF1">
    <property type="entry name" value="S-LAYER PROTEIN"/>
    <property type="match status" value="1"/>
</dbReference>
<accession>A0A060DSE6</accession>
<evidence type="ECO:0000256" key="1">
    <source>
        <dbReference type="ARBA" id="ARBA00004613"/>
    </source>
</evidence>
<evidence type="ECO:0000313" key="5">
    <source>
        <dbReference type="EMBL" id="PNQ95054.1"/>
    </source>
</evidence>
<dbReference type="EMBL" id="POWG01000063">
    <property type="protein sequence ID" value="PNQ95054.1"/>
    <property type="molecule type" value="Genomic_DNA"/>
</dbReference>
<dbReference type="EMBL" id="CP007796">
    <property type="protein sequence ID" value="AIB15625.1"/>
    <property type="molecule type" value="Genomic_DNA"/>
</dbReference>
<dbReference type="Gene3D" id="2.150.10.10">
    <property type="entry name" value="Serralysin-like metalloprotease, C-terminal"/>
    <property type="match status" value="2"/>
</dbReference>
<keyword evidence="8" id="KW-1185">Reference proteome</keyword>
<dbReference type="AlphaFoldDB" id="A0A060DSE6"/>
<reference evidence="4 8" key="3">
    <citation type="submission" date="2024-11" db="EMBL/GenBank/DDBJ databases">
        <title>Draft genome sequences of two bacteria associated to sugarcane roots in Colombia.</title>
        <authorList>
            <person name="Pardo-Diaz S."/>
            <person name="Masmela-Mendoza J."/>
            <person name="Delgadillo-Duran P."/>
            <person name="Bautista E.J."/>
            <person name="Rojas-Tapias D.F."/>
        </authorList>
    </citation>
    <scope>NUCLEOTIDE SEQUENCE [LARGE SCALE GENOMIC DNA]</scope>
    <source>
        <strain evidence="4 8">Ap18</strain>
    </source>
</reference>
<dbReference type="PRINTS" id="PR00313">
    <property type="entry name" value="CABNDNGRPT"/>
</dbReference>
<dbReference type="PANTHER" id="PTHR38340">
    <property type="entry name" value="S-LAYER PROTEIN"/>
    <property type="match status" value="1"/>
</dbReference>
<accession>A0A2K1FRC1</accession>
<dbReference type="GO" id="GO:0005576">
    <property type="term" value="C:extracellular region"/>
    <property type="evidence" value="ECO:0007669"/>
    <property type="project" value="UniProtKB-SubCell"/>
</dbReference>
<dbReference type="InterPro" id="IPR018511">
    <property type="entry name" value="Hemolysin-typ_Ca-bd_CS"/>
</dbReference>
<proteinExistence type="predicted"/>
<dbReference type="InterPro" id="IPR011049">
    <property type="entry name" value="Serralysin-like_metalloprot_C"/>
</dbReference>
<keyword evidence="2" id="KW-0964">Secreted</keyword>
<sequence>MRIVPNATEGSDVLQGTSINDTFNGLGGGDQIFGGAGADTISGNDGDDVIFADVYAGQSEPSLGTDTEGTWNKLFGDAGDDVLVSGAGFDDLWGGVGNDTLTGGAGWDWFVFEPGSGVDAITDFTPGSDQIIVMPNMNGVGDPVLSQNADGTVVDFGAGNAVLLQGVALAELPADAIVTAPYSDVASFYSTAVNALLG</sequence>
<dbReference type="Proteomes" id="UP000027186">
    <property type="component" value="Plasmid AbAZ39_p3"/>
</dbReference>
<comment type="subcellular location">
    <subcellularLocation>
        <location evidence="1">Secreted</location>
    </subcellularLocation>
</comment>
<evidence type="ECO:0000256" key="2">
    <source>
        <dbReference type="ARBA" id="ARBA00022525"/>
    </source>
</evidence>
<evidence type="ECO:0000313" key="8">
    <source>
        <dbReference type="Proteomes" id="UP001628281"/>
    </source>
</evidence>
<evidence type="ECO:0000313" key="4">
    <source>
        <dbReference type="EMBL" id="MFL7902320.1"/>
    </source>
</evidence>
<dbReference type="SUPFAM" id="SSF51120">
    <property type="entry name" value="beta-Roll"/>
    <property type="match status" value="1"/>
</dbReference>